<organism evidence="2 3">
    <name type="scientific">Kingdonia uniflora</name>
    <dbReference type="NCBI Taxonomy" id="39325"/>
    <lineage>
        <taxon>Eukaryota</taxon>
        <taxon>Viridiplantae</taxon>
        <taxon>Streptophyta</taxon>
        <taxon>Embryophyta</taxon>
        <taxon>Tracheophyta</taxon>
        <taxon>Spermatophyta</taxon>
        <taxon>Magnoliopsida</taxon>
        <taxon>Ranunculales</taxon>
        <taxon>Circaeasteraceae</taxon>
        <taxon>Kingdonia</taxon>
    </lineage>
</organism>
<evidence type="ECO:0000313" key="3">
    <source>
        <dbReference type="Proteomes" id="UP000541444"/>
    </source>
</evidence>
<keyword evidence="3" id="KW-1185">Reference proteome</keyword>
<gene>
    <name evidence="2" type="ORF">GIB67_040714</name>
</gene>
<comment type="caution">
    <text evidence="2">The sequence shown here is derived from an EMBL/GenBank/DDBJ whole genome shotgun (WGS) entry which is preliminary data.</text>
</comment>
<dbReference type="SUPFAM" id="SSF51735">
    <property type="entry name" value="NAD(P)-binding Rossmann-fold domains"/>
    <property type="match status" value="1"/>
</dbReference>
<dbReference type="Gene3D" id="3.40.50.720">
    <property type="entry name" value="NAD(P)-binding Rossmann-like Domain"/>
    <property type="match status" value="1"/>
</dbReference>
<accession>A0A7J7KUA8</accession>
<dbReference type="PANTHER" id="PTHR43242">
    <property type="entry name" value="NAD(P)-BINDING ROSSMANN-FOLD SUPERFAMILY PROTEIN"/>
    <property type="match status" value="1"/>
</dbReference>
<dbReference type="InterPro" id="IPR036291">
    <property type="entry name" value="NAD(P)-bd_dom_sf"/>
</dbReference>
<dbReference type="Proteomes" id="UP000541444">
    <property type="component" value="Unassembled WGS sequence"/>
</dbReference>
<evidence type="ECO:0000313" key="2">
    <source>
        <dbReference type="EMBL" id="KAF6133950.1"/>
    </source>
</evidence>
<dbReference type="OrthoDB" id="6235964at2759"/>
<sequence>MSRKRVLVVGGTGYLGQHLLQGFAKSKGKPFDLAFTHHSTNPHQTLLNPISPSTPFHVDLQSGEGLTTISNTFGQPDVIVNCAAMSVPRACEMDPAAAFATNVPTSLVKWMSGFNASAILIHLSTDQAD</sequence>
<dbReference type="EMBL" id="JACGCM010002894">
    <property type="protein sequence ID" value="KAF6133950.1"/>
    <property type="molecule type" value="Genomic_DNA"/>
</dbReference>
<dbReference type="InterPro" id="IPR001509">
    <property type="entry name" value="Epimerase_deHydtase"/>
</dbReference>
<protein>
    <recommendedName>
        <fullName evidence="1">NAD-dependent epimerase/dehydratase domain-containing protein</fullName>
    </recommendedName>
</protein>
<proteinExistence type="predicted"/>
<dbReference type="AlphaFoldDB" id="A0A7J7KUA8"/>
<reference evidence="2 3" key="1">
    <citation type="journal article" date="2020" name="IScience">
        <title>Genome Sequencing of the Endangered Kingdonia uniflora (Circaeasteraceae, Ranunculales) Reveals Potential Mechanisms of Evolutionary Specialization.</title>
        <authorList>
            <person name="Sun Y."/>
            <person name="Deng T."/>
            <person name="Zhang A."/>
            <person name="Moore M.J."/>
            <person name="Landis J.B."/>
            <person name="Lin N."/>
            <person name="Zhang H."/>
            <person name="Zhang X."/>
            <person name="Huang J."/>
            <person name="Zhang X."/>
            <person name="Sun H."/>
            <person name="Wang H."/>
        </authorList>
    </citation>
    <scope>NUCLEOTIDE SEQUENCE [LARGE SCALE GENOMIC DNA]</scope>
    <source>
        <strain evidence="2">TB1705</strain>
        <tissue evidence="2">Leaf</tissue>
    </source>
</reference>
<name>A0A7J7KUA8_9MAGN</name>
<dbReference type="PANTHER" id="PTHR43242:SF1">
    <property type="entry name" value="NAD(P)-BINDING ROSSMANN-FOLD SUPERFAMILY PROTEIN"/>
    <property type="match status" value="1"/>
</dbReference>
<dbReference type="Pfam" id="PF01370">
    <property type="entry name" value="Epimerase"/>
    <property type="match status" value="1"/>
</dbReference>
<feature type="domain" description="NAD-dependent epimerase/dehydratase" evidence="1">
    <location>
        <begin position="6"/>
        <end position="126"/>
    </location>
</feature>
<evidence type="ECO:0000259" key="1">
    <source>
        <dbReference type="Pfam" id="PF01370"/>
    </source>
</evidence>